<dbReference type="Gene3D" id="3.20.20.140">
    <property type="entry name" value="Metal-dependent hydrolases"/>
    <property type="match status" value="1"/>
</dbReference>
<comment type="subcellular location">
    <subcellularLocation>
        <location evidence="2">Secreted</location>
    </subcellularLocation>
</comment>
<dbReference type="EC" id="3.5.4.4" evidence="4"/>
<evidence type="ECO:0000256" key="5">
    <source>
        <dbReference type="ARBA" id="ARBA00018099"/>
    </source>
</evidence>
<feature type="domain" description="Adenosine deaminase" evidence="11">
    <location>
        <begin position="236"/>
        <end position="518"/>
    </location>
</feature>
<gene>
    <name evidence="13" type="ORF">MELIAE_LOCUS315</name>
</gene>
<evidence type="ECO:0000256" key="7">
    <source>
        <dbReference type="ARBA" id="ARBA00022723"/>
    </source>
</evidence>
<dbReference type="InterPro" id="IPR006331">
    <property type="entry name" value="ADGF"/>
</dbReference>
<evidence type="ECO:0000313" key="13">
    <source>
        <dbReference type="EMBL" id="CAH0546063.1"/>
    </source>
</evidence>
<evidence type="ECO:0000256" key="6">
    <source>
        <dbReference type="ARBA" id="ARBA00022525"/>
    </source>
</evidence>
<dbReference type="InterPro" id="IPR001365">
    <property type="entry name" value="A_deaminase_dom"/>
</dbReference>
<keyword evidence="8" id="KW-0732">Signal</keyword>
<dbReference type="OrthoDB" id="7202371at2759"/>
<dbReference type="EMBL" id="OV121132">
    <property type="protein sequence ID" value="CAH0546063.1"/>
    <property type="molecule type" value="Genomic_DNA"/>
</dbReference>
<comment type="cofactor">
    <cofactor evidence="1">
        <name>Zn(2+)</name>
        <dbReference type="ChEBI" id="CHEBI:29105"/>
    </cofactor>
</comment>
<name>A0A9P0ARY6_BRAAE</name>
<feature type="domain" description="Adenosine/AMP deaminase N-terminal" evidence="12">
    <location>
        <begin position="70"/>
        <end position="147"/>
    </location>
</feature>
<dbReference type="GO" id="GO:0046103">
    <property type="term" value="P:inosine biosynthetic process"/>
    <property type="evidence" value="ECO:0007669"/>
    <property type="project" value="TreeGrafter"/>
</dbReference>
<dbReference type="NCBIfam" id="TIGR01431">
    <property type="entry name" value="adm_rel"/>
    <property type="match status" value="1"/>
</dbReference>
<dbReference type="GO" id="GO:0046872">
    <property type="term" value="F:metal ion binding"/>
    <property type="evidence" value="ECO:0007669"/>
    <property type="project" value="UniProtKB-KW"/>
</dbReference>
<dbReference type="PANTHER" id="PTHR11409">
    <property type="entry name" value="ADENOSINE DEAMINASE"/>
    <property type="match status" value="1"/>
</dbReference>
<dbReference type="SUPFAM" id="SSF51556">
    <property type="entry name" value="Metallo-dependent hydrolases"/>
    <property type="match status" value="1"/>
</dbReference>
<evidence type="ECO:0000259" key="11">
    <source>
        <dbReference type="Pfam" id="PF00962"/>
    </source>
</evidence>
<comment type="catalytic activity">
    <reaction evidence="10">
        <text>adenosine + H2O + H(+) = inosine + NH4(+)</text>
        <dbReference type="Rhea" id="RHEA:24408"/>
        <dbReference type="ChEBI" id="CHEBI:15377"/>
        <dbReference type="ChEBI" id="CHEBI:15378"/>
        <dbReference type="ChEBI" id="CHEBI:16335"/>
        <dbReference type="ChEBI" id="CHEBI:17596"/>
        <dbReference type="ChEBI" id="CHEBI:28938"/>
        <dbReference type="EC" id="3.5.4.4"/>
    </reaction>
</comment>
<evidence type="ECO:0000313" key="14">
    <source>
        <dbReference type="Proteomes" id="UP001154078"/>
    </source>
</evidence>
<dbReference type="GO" id="GO:0004000">
    <property type="term" value="F:adenosine deaminase activity"/>
    <property type="evidence" value="ECO:0007669"/>
    <property type="project" value="InterPro"/>
</dbReference>
<evidence type="ECO:0000256" key="9">
    <source>
        <dbReference type="ARBA" id="ARBA00022801"/>
    </source>
</evidence>
<dbReference type="FunFam" id="3.20.20.140:FF:000017">
    <property type="entry name" value="Adenosine deaminase 2"/>
    <property type="match status" value="1"/>
</dbReference>
<dbReference type="Pfam" id="PF08451">
    <property type="entry name" value="A_deaminase_N"/>
    <property type="match status" value="1"/>
</dbReference>
<dbReference type="AlphaFoldDB" id="A0A9P0ARY6"/>
<dbReference type="Proteomes" id="UP001154078">
    <property type="component" value="Chromosome 1"/>
</dbReference>
<accession>A0A9P0ARY6</accession>
<comment type="similarity">
    <text evidence="3">Belongs to the metallo-dependent hydrolases superfamily. Adenosine and AMP deaminases family. ADGF subfamily.</text>
</comment>
<keyword evidence="7" id="KW-0479">Metal-binding</keyword>
<keyword evidence="6" id="KW-0964">Secreted</keyword>
<dbReference type="GO" id="GO:0006154">
    <property type="term" value="P:adenosine catabolic process"/>
    <property type="evidence" value="ECO:0007669"/>
    <property type="project" value="InterPro"/>
</dbReference>
<keyword evidence="9" id="KW-0378">Hydrolase</keyword>
<sequence>MLLHDDVIHCHDYLLVKYPTNRRTLHYIGKVESCIRFPDLQDISTVSREDIVSKIPKQHQELQGSIIATSMKVHCSIRDEIIKQENGSFSGGKLELTVKEESVNNIILSYKHKELDDGYKNSSSFSASKHFFDARSKIEESHVFKIIQQLPKGASLHTHVLAGVSIDFIVEKFTYMDNIYGGFFNGVFKLKFFKPGEQYHPWKLLKDYRKDANFDDWLKTQLSLVYDTYDSVDDIWAKFKKTFSTMYDMICYKPVFEMYIEQFLNELYKDNVVYTEVKGTFMPLYDLNGTKFDTKDFFRIFINTVEKFKKSHTNFVGLKYIHSIYRGVNNNVLKDGLDALIELKKEFPDFIAGFDFVGYEEEGHSLHHYRKELLNASKFDLKFFFHAGETNWFGHTDLNLIDAMLMNSTRIGHGFALPKHPELIKMGITKNIPLELCPISNQVLKLIEDPRNHPLTSLLAINYPIVICNDDPALWNATGVSYDWYVVFMTMTPKNAGLGFLKQMALNSLQFSVLSNLERSEAFNVWERQWDRFLDNILANHNLV</sequence>
<dbReference type="Pfam" id="PF00962">
    <property type="entry name" value="A_deaminase"/>
    <property type="match status" value="1"/>
</dbReference>
<dbReference type="InterPro" id="IPR006330">
    <property type="entry name" value="Ado/ade_deaminase"/>
</dbReference>
<keyword evidence="14" id="KW-1185">Reference proteome</keyword>
<evidence type="ECO:0000256" key="1">
    <source>
        <dbReference type="ARBA" id="ARBA00001947"/>
    </source>
</evidence>
<dbReference type="InterPro" id="IPR032466">
    <property type="entry name" value="Metal_Hydrolase"/>
</dbReference>
<dbReference type="InterPro" id="IPR013659">
    <property type="entry name" value="A_deaminase_N"/>
</dbReference>
<proteinExistence type="inferred from homology"/>
<organism evidence="13 14">
    <name type="scientific">Brassicogethes aeneus</name>
    <name type="common">Rape pollen beetle</name>
    <name type="synonym">Meligethes aeneus</name>
    <dbReference type="NCBI Taxonomy" id="1431903"/>
    <lineage>
        <taxon>Eukaryota</taxon>
        <taxon>Metazoa</taxon>
        <taxon>Ecdysozoa</taxon>
        <taxon>Arthropoda</taxon>
        <taxon>Hexapoda</taxon>
        <taxon>Insecta</taxon>
        <taxon>Pterygota</taxon>
        <taxon>Neoptera</taxon>
        <taxon>Endopterygota</taxon>
        <taxon>Coleoptera</taxon>
        <taxon>Polyphaga</taxon>
        <taxon>Cucujiformia</taxon>
        <taxon>Nitidulidae</taxon>
        <taxon>Meligethinae</taxon>
        <taxon>Brassicogethes</taxon>
    </lineage>
</organism>
<evidence type="ECO:0000256" key="4">
    <source>
        <dbReference type="ARBA" id="ARBA00012784"/>
    </source>
</evidence>
<evidence type="ECO:0000256" key="10">
    <source>
        <dbReference type="ARBA" id="ARBA00047764"/>
    </source>
</evidence>
<dbReference type="GO" id="GO:0005615">
    <property type="term" value="C:extracellular space"/>
    <property type="evidence" value="ECO:0007669"/>
    <property type="project" value="InterPro"/>
</dbReference>
<evidence type="ECO:0000256" key="3">
    <source>
        <dbReference type="ARBA" id="ARBA00006083"/>
    </source>
</evidence>
<protein>
    <recommendedName>
        <fullName evidence="5">Adenosine deaminase</fullName>
        <ecNumber evidence="4">3.5.4.4</ecNumber>
    </recommendedName>
</protein>
<evidence type="ECO:0000259" key="12">
    <source>
        <dbReference type="Pfam" id="PF08451"/>
    </source>
</evidence>
<dbReference type="PANTHER" id="PTHR11409:SF39">
    <property type="entry name" value="ADENOSINE DEAMINASE 2"/>
    <property type="match status" value="1"/>
</dbReference>
<reference evidence="13" key="1">
    <citation type="submission" date="2021-12" db="EMBL/GenBank/DDBJ databases">
        <authorList>
            <person name="King R."/>
        </authorList>
    </citation>
    <scope>NUCLEOTIDE SEQUENCE</scope>
</reference>
<evidence type="ECO:0000256" key="2">
    <source>
        <dbReference type="ARBA" id="ARBA00004613"/>
    </source>
</evidence>
<evidence type="ECO:0000256" key="8">
    <source>
        <dbReference type="ARBA" id="ARBA00022729"/>
    </source>
</evidence>